<proteinExistence type="predicted"/>
<reference evidence="1" key="1">
    <citation type="submission" date="2017-07" db="EMBL/GenBank/DDBJ databases">
        <authorList>
            <person name="Mikheyev A."/>
            <person name="Grau M."/>
        </authorList>
    </citation>
    <scope>NUCLEOTIDE SEQUENCE</scope>
    <source>
        <tissue evidence="1">Venom_gland</tissue>
    </source>
</reference>
<reference evidence="1" key="2">
    <citation type="submission" date="2017-11" db="EMBL/GenBank/DDBJ databases">
        <title>Coralsnake Venomics: Analyses of Venom Gland Transcriptomes and Proteomes of Six Brazilian Taxa.</title>
        <authorList>
            <person name="Aird S.D."/>
            <person name="Jorge da Silva N."/>
            <person name="Qiu L."/>
            <person name="Villar-Briones A."/>
            <person name="Aparecida-Saddi V."/>
            <person name="Campos-Telles M.P."/>
            <person name="Grau M."/>
            <person name="Mikheyev A.S."/>
        </authorList>
    </citation>
    <scope>NUCLEOTIDE SEQUENCE</scope>
    <source>
        <tissue evidence="1">Venom_gland</tissue>
    </source>
</reference>
<sequence length="105" mass="11671">MASTAPPSRSLLSAHFCSRLTPLTHITPSLHFTIRALRKAPAAEKQALDSHMLFYQLKRAFQKASEGKMEAGGWGGHTHQSKPVFSCRELSRRPPMAKWKLGDDA</sequence>
<protein>
    <submittedName>
        <fullName evidence="1">Uncharacterized protein</fullName>
    </submittedName>
</protein>
<accession>A0A2D4NC38</accession>
<evidence type="ECO:0000313" key="1">
    <source>
        <dbReference type="EMBL" id="LAB42888.1"/>
    </source>
</evidence>
<name>A0A2D4NC38_9SAUR</name>
<dbReference type="AlphaFoldDB" id="A0A2D4NC38"/>
<dbReference type="EMBL" id="IACM01163344">
    <property type="protein sequence ID" value="LAB42888.1"/>
    <property type="molecule type" value="Transcribed_RNA"/>
</dbReference>
<organism evidence="1">
    <name type="scientific">Micrurus spixii</name>
    <name type="common">Amazon coral snake</name>
    <dbReference type="NCBI Taxonomy" id="129469"/>
    <lineage>
        <taxon>Eukaryota</taxon>
        <taxon>Metazoa</taxon>
        <taxon>Chordata</taxon>
        <taxon>Craniata</taxon>
        <taxon>Vertebrata</taxon>
        <taxon>Euteleostomi</taxon>
        <taxon>Lepidosauria</taxon>
        <taxon>Squamata</taxon>
        <taxon>Bifurcata</taxon>
        <taxon>Unidentata</taxon>
        <taxon>Episquamata</taxon>
        <taxon>Toxicofera</taxon>
        <taxon>Serpentes</taxon>
        <taxon>Colubroidea</taxon>
        <taxon>Elapidae</taxon>
        <taxon>Elapinae</taxon>
        <taxon>Micrurus</taxon>
    </lineage>
</organism>